<dbReference type="InParanoid" id="A0A166BE72"/>
<dbReference type="InterPro" id="IPR013658">
    <property type="entry name" value="SGL"/>
</dbReference>
<reference evidence="2 3" key="1">
    <citation type="journal article" date="2016" name="Mol. Biol. Evol.">
        <title>Comparative Genomics of Early-Diverging Mushroom-Forming Fungi Provides Insights into the Origins of Lignocellulose Decay Capabilities.</title>
        <authorList>
            <person name="Nagy L.G."/>
            <person name="Riley R."/>
            <person name="Tritt A."/>
            <person name="Adam C."/>
            <person name="Daum C."/>
            <person name="Floudas D."/>
            <person name="Sun H."/>
            <person name="Yadav J.S."/>
            <person name="Pangilinan J."/>
            <person name="Larsson K.H."/>
            <person name="Matsuura K."/>
            <person name="Barry K."/>
            <person name="Labutti K."/>
            <person name="Kuo R."/>
            <person name="Ohm R.A."/>
            <person name="Bhattacharya S.S."/>
            <person name="Shirouzu T."/>
            <person name="Yoshinaga Y."/>
            <person name="Martin F.M."/>
            <person name="Grigoriev I.V."/>
            <person name="Hibbett D.S."/>
        </authorList>
    </citation>
    <scope>NUCLEOTIDE SEQUENCE [LARGE SCALE GENOMIC DNA]</scope>
    <source>
        <strain evidence="2 3">HHB12029</strain>
    </source>
</reference>
<name>A0A166BE72_EXIGL</name>
<evidence type="ECO:0000313" key="2">
    <source>
        <dbReference type="EMBL" id="KZW00280.1"/>
    </source>
</evidence>
<dbReference type="PANTHER" id="PTHR11799:SF12">
    <property type="entry name" value="PARAOXONASE-RELATED"/>
    <property type="match status" value="1"/>
</dbReference>
<dbReference type="Gene3D" id="2.120.10.30">
    <property type="entry name" value="TolB, C-terminal domain"/>
    <property type="match status" value="1"/>
</dbReference>
<dbReference type="InterPro" id="IPR051288">
    <property type="entry name" value="Serum_paraoxonase/arylesterase"/>
</dbReference>
<dbReference type="Proteomes" id="UP000077266">
    <property type="component" value="Unassembled WGS sequence"/>
</dbReference>
<protein>
    <submittedName>
        <fullName evidence="2">Calcium-dependent phosphotriesterase</fullName>
    </submittedName>
</protein>
<dbReference type="Pfam" id="PF08450">
    <property type="entry name" value="SGL"/>
    <property type="match status" value="1"/>
</dbReference>
<dbReference type="InterPro" id="IPR011042">
    <property type="entry name" value="6-blade_b-propeller_TolB-like"/>
</dbReference>
<dbReference type="PANTHER" id="PTHR11799">
    <property type="entry name" value="PARAOXONASE"/>
    <property type="match status" value="1"/>
</dbReference>
<sequence length="396" mass="42726">MCGRILLSLLTLAVAVFGALYALYFQPLIVMGGRGRVIEPVANSKCAKDKSIQACEKLVLHEPSGLVYMACSMPHLRSLWLPNHGLLNKTGAGFDYLAVYNPATESASRVPLVRFAPSPEPVPSGGTGLSVLGLDVVSSGDPENPHEVFVYVVNNRPPAGNAWAFGPNSVVEIFKGEAGKSLKHVATVRDPLIGIPNDVLGSPDGKSFWITNDKKKGSLQRGLDIIFGRPSTTVTFCRVDEGCKTAARNLRSSNGIAKGPQGEIYVTSTYTSQIYVFEAQADDTLVLTDTIPIGGGGLDNLSVDSEGSIYVAEYPKVFHAHYRHLENPKILSPSAVLKISLNTDESAYYGQKYKIEKIFEDDGKVANGVTTAAYDKERNKLYMHGIASPAFLNCEL</sequence>
<accession>A0A166BE72</accession>
<keyword evidence="3" id="KW-1185">Reference proteome</keyword>
<evidence type="ECO:0000259" key="1">
    <source>
        <dbReference type="Pfam" id="PF08450"/>
    </source>
</evidence>
<dbReference type="AlphaFoldDB" id="A0A166BE72"/>
<gene>
    <name evidence="2" type="ORF">EXIGLDRAFT_667642</name>
</gene>
<dbReference type="OrthoDB" id="5307922at2759"/>
<organism evidence="2 3">
    <name type="scientific">Exidia glandulosa HHB12029</name>
    <dbReference type="NCBI Taxonomy" id="1314781"/>
    <lineage>
        <taxon>Eukaryota</taxon>
        <taxon>Fungi</taxon>
        <taxon>Dikarya</taxon>
        <taxon>Basidiomycota</taxon>
        <taxon>Agaricomycotina</taxon>
        <taxon>Agaricomycetes</taxon>
        <taxon>Auriculariales</taxon>
        <taxon>Exidiaceae</taxon>
        <taxon>Exidia</taxon>
    </lineage>
</organism>
<feature type="domain" description="SMP-30/Gluconolactonase/LRE-like region" evidence="1">
    <location>
        <begin position="182"/>
        <end position="314"/>
    </location>
</feature>
<evidence type="ECO:0000313" key="3">
    <source>
        <dbReference type="Proteomes" id="UP000077266"/>
    </source>
</evidence>
<dbReference type="EMBL" id="KV425902">
    <property type="protein sequence ID" value="KZW00280.1"/>
    <property type="molecule type" value="Genomic_DNA"/>
</dbReference>
<dbReference type="SUPFAM" id="SSF63829">
    <property type="entry name" value="Calcium-dependent phosphotriesterase"/>
    <property type="match status" value="1"/>
</dbReference>
<proteinExistence type="predicted"/>